<reference evidence="2 3" key="1">
    <citation type="submission" date="2018-10" db="EMBL/GenBank/DDBJ databases">
        <title>A high-quality apple genome assembly.</title>
        <authorList>
            <person name="Hu J."/>
        </authorList>
    </citation>
    <scope>NUCLEOTIDE SEQUENCE [LARGE SCALE GENOMIC DNA]</scope>
    <source>
        <strain evidence="3">cv. HFTH1</strain>
        <tissue evidence="2">Young leaf</tissue>
    </source>
</reference>
<proteinExistence type="predicted"/>
<evidence type="ECO:0000313" key="2">
    <source>
        <dbReference type="EMBL" id="RXH90828.1"/>
    </source>
</evidence>
<evidence type="ECO:0000313" key="3">
    <source>
        <dbReference type="Proteomes" id="UP000290289"/>
    </source>
</evidence>
<keyword evidence="1" id="KW-0175">Coiled coil</keyword>
<gene>
    <name evidence="2" type="ORF">DVH24_006773</name>
</gene>
<keyword evidence="3" id="KW-1185">Reference proteome</keyword>
<name>A0A498J5B9_MALDO</name>
<feature type="coiled-coil region" evidence="1">
    <location>
        <begin position="28"/>
        <end position="59"/>
    </location>
</feature>
<comment type="caution">
    <text evidence="2">The sequence shown here is derived from an EMBL/GenBank/DDBJ whole genome shotgun (WGS) entry which is preliminary data.</text>
</comment>
<organism evidence="2 3">
    <name type="scientific">Malus domestica</name>
    <name type="common">Apple</name>
    <name type="synonym">Pyrus malus</name>
    <dbReference type="NCBI Taxonomy" id="3750"/>
    <lineage>
        <taxon>Eukaryota</taxon>
        <taxon>Viridiplantae</taxon>
        <taxon>Streptophyta</taxon>
        <taxon>Embryophyta</taxon>
        <taxon>Tracheophyta</taxon>
        <taxon>Spermatophyta</taxon>
        <taxon>Magnoliopsida</taxon>
        <taxon>eudicotyledons</taxon>
        <taxon>Gunneridae</taxon>
        <taxon>Pentapetalae</taxon>
        <taxon>rosids</taxon>
        <taxon>fabids</taxon>
        <taxon>Rosales</taxon>
        <taxon>Rosaceae</taxon>
        <taxon>Amygdaloideae</taxon>
        <taxon>Maleae</taxon>
        <taxon>Malus</taxon>
    </lineage>
</organism>
<evidence type="ECO:0000256" key="1">
    <source>
        <dbReference type="SAM" id="Coils"/>
    </source>
</evidence>
<protein>
    <submittedName>
        <fullName evidence="2">Uncharacterized protein</fullName>
    </submittedName>
</protein>
<sequence>MFGGKKGIKLTLTESEVLAVARRRKAIEDQKKREALEKARKIREAKEKKEREKKLAQNELYRKIEHKKQIERDIDMLRRKLANMPN</sequence>
<dbReference type="EMBL" id="RDQH01000334">
    <property type="protein sequence ID" value="RXH90828.1"/>
    <property type="molecule type" value="Genomic_DNA"/>
</dbReference>
<dbReference type="AlphaFoldDB" id="A0A498J5B9"/>
<dbReference type="Proteomes" id="UP000290289">
    <property type="component" value="Chromosome 8"/>
</dbReference>
<accession>A0A498J5B9</accession>